<dbReference type="EMBL" id="JACIEK010000001">
    <property type="protein sequence ID" value="MBB3997050.1"/>
    <property type="molecule type" value="Genomic_DNA"/>
</dbReference>
<reference evidence="2 3" key="1">
    <citation type="submission" date="2020-08" db="EMBL/GenBank/DDBJ databases">
        <title>Genomic Encyclopedia of Type Strains, Phase IV (KMG-IV): sequencing the most valuable type-strain genomes for metagenomic binning, comparative biology and taxonomic classification.</title>
        <authorList>
            <person name="Goeker M."/>
        </authorList>
    </citation>
    <scope>NUCLEOTIDE SEQUENCE [LARGE SCALE GENOMIC DNA]</scope>
    <source>
        <strain evidence="2 3">DSM 102238</strain>
    </source>
</reference>
<keyword evidence="1" id="KW-0812">Transmembrane</keyword>
<gene>
    <name evidence="2" type="ORF">GGR04_000871</name>
</gene>
<sequence length="134" mass="13811">MSAAPSKRSDEDGFALAEVLVAFAILALVTLAMMRAFGGSTASVAAVARSDARLDLAERILERARAAPWLAPARRQGVEDGLAWWSLVEPVEGAGLPPPEGAKRLVRVTVGVGGKSTPATAPLLGTLVLTGAPR</sequence>
<dbReference type="InterPro" id="IPR012902">
    <property type="entry name" value="N_methyl_site"/>
</dbReference>
<evidence type="ECO:0000313" key="3">
    <source>
        <dbReference type="Proteomes" id="UP000542776"/>
    </source>
</evidence>
<proteinExistence type="predicted"/>
<dbReference type="RefSeq" id="WP_183198200.1">
    <property type="nucleotide sequence ID" value="NZ_JACIEK010000001.1"/>
</dbReference>
<keyword evidence="1" id="KW-0472">Membrane</keyword>
<organism evidence="2 3">
    <name type="scientific">Aureimonas pseudogalii</name>
    <dbReference type="NCBI Taxonomy" id="1744844"/>
    <lineage>
        <taxon>Bacteria</taxon>
        <taxon>Pseudomonadati</taxon>
        <taxon>Pseudomonadota</taxon>
        <taxon>Alphaproteobacteria</taxon>
        <taxon>Hyphomicrobiales</taxon>
        <taxon>Aurantimonadaceae</taxon>
        <taxon>Aureimonas</taxon>
    </lineage>
</organism>
<dbReference type="AlphaFoldDB" id="A0A7W6EE94"/>
<protein>
    <submittedName>
        <fullName evidence="2">General secretion pathway protein I</fullName>
    </submittedName>
</protein>
<comment type="caution">
    <text evidence="2">The sequence shown here is derived from an EMBL/GenBank/DDBJ whole genome shotgun (WGS) entry which is preliminary data.</text>
</comment>
<dbReference type="Pfam" id="PF07963">
    <property type="entry name" value="N_methyl"/>
    <property type="match status" value="1"/>
</dbReference>
<dbReference type="Proteomes" id="UP000542776">
    <property type="component" value="Unassembled WGS sequence"/>
</dbReference>
<evidence type="ECO:0000313" key="2">
    <source>
        <dbReference type="EMBL" id="MBB3997050.1"/>
    </source>
</evidence>
<name>A0A7W6EE94_9HYPH</name>
<feature type="transmembrane region" description="Helical" evidence="1">
    <location>
        <begin position="14"/>
        <end position="34"/>
    </location>
</feature>
<keyword evidence="1" id="KW-1133">Transmembrane helix</keyword>
<keyword evidence="3" id="KW-1185">Reference proteome</keyword>
<evidence type="ECO:0000256" key="1">
    <source>
        <dbReference type="SAM" id="Phobius"/>
    </source>
</evidence>
<accession>A0A7W6EE94</accession>